<dbReference type="RefSeq" id="WP_247464048.1">
    <property type="nucleotide sequence ID" value="NZ_JBHMAR010000055.1"/>
</dbReference>
<evidence type="ECO:0000313" key="2">
    <source>
        <dbReference type="EMBL" id="MFB9738686.1"/>
    </source>
</evidence>
<sequence length="60" mass="6070">MLATRVSKIVASVLLAAGGTTLSVAAFGESDRIQGTVKADSAAHIAITADHSSDDVTWGK</sequence>
<organism evidence="2 3">
    <name type="scientific">Streptomyces thermocoprophilus</name>
    <dbReference type="NCBI Taxonomy" id="78356"/>
    <lineage>
        <taxon>Bacteria</taxon>
        <taxon>Bacillati</taxon>
        <taxon>Actinomycetota</taxon>
        <taxon>Actinomycetes</taxon>
        <taxon>Kitasatosporales</taxon>
        <taxon>Streptomycetaceae</taxon>
        <taxon>Streptomyces</taxon>
    </lineage>
</organism>
<evidence type="ECO:0000256" key="1">
    <source>
        <dbReference type="SAM" id="SignalP"/>
    </source>
</evidence>
<name>A0ABV5VLI5_9ACTN</name>
<accession>A0ABV5VLI5</accession>
<proteinExistence type="predicted"/>
<gene>
    <name evidence="2" type="ORF">ACFFRO_26780</name>
</gene>
<dbReference type="Proteomes" id="UP001589703">
    <property type="component" value="Unassembled WGS sequence"/>
</dbReference>
<keyword evidence="3" id="KW-1185">Reference proteome</keyword>
<feature type="signal peptide" evidence="1">
    <location>
        <begin position="1"/>
        <end position="25"/>
    </location>
</feature>
<dbReference type="EMBL" id="JBHMAR010000055">
    <property type="protein sequence ID" value="MFB9738686.1"/>
    <property type="molecule type" value="Genomic_DNA"/>
</dbReference>
<evidence type="ECO:0000313" key="3">
    <source>
        <dbReference type="Proteomes" id="UP001589703"/>
    </source>
</evidence>
<keyword evidence="1" id="KW-0732">Signal</keyword>
<reference evidence="2 3" key="1">
    <citation type="submission" date="2024-09" db="EMBL/GenBank/DDBJ databases">
        <authorList>
            <person name="Sun Q."/>
            <person name="Mori K."/>
        </authorList>
    </citation>
    <scope>NUCLEOTIDE SEQUENCE [LARGE SCALE GENOMIC DNA]</scope>
    <source>
        <strain evidence="2 3">JCM 10918</strain>
    </source>
</reference>
<comment type="caution">
    <text evidence="2">The sequence shown here is derived from an EMBL/GenBank/DDBJ whole genome shotgun (WGS) entry which is preliminary data.</text>
</comment>
<feature type="chain" id="PRO_5045965652" evidence="1">
    <location>
        <begin position="26"/>
        <end position="60"/>
    </location>
</feature>
<protein>
    <submittedName>
        <fullName evidence="2">Uncharacterized protein</fullName>
    </submittedName>
</protein>